<evidence type="ECO:0000256" key="4">
    <source>
        <dbReference type="ARBA" id="ARBA00023136"/>
    </source>
</evidence>
<dbReference type="InterPro" id="IPR052337">
    <property type="entry name" value="SAT4-like"/>
</dbReference>
<gene>
    <name evidence="8" type="ORF">C8A03DRAFT_16974</name>
</gene>
<sequence length="414" mass="45896">MSSGTASKTIDPDRAAESNTATILAVVTVFHAIALVFVSLRVYARAFVIKTFGKDDGFMVLSALCALGGWIVFVIQSRYGLGKHQDTILKDDMIIFQHAGFWQSIISATWALGFLKISIGFNLLRLSSSRWYSICLWATIVFVCCYTFMGMMTFLLYCKPMEGYWNPAAKATCYPIKLFVTFALINTSFNIFTDVLFATFPIPIIWTLKMKRKLRLYLIGILSLGYFAVVMGIVKAVYQIAFARESDKTFRQSIQFWGFLQLNIGMIAACATSLKPLFKRILRLGSTDRYNTPAQYGSRYGYGMRSRGTRVTGLGKGTDTGRRQQDGAFQGTINEYELENGMRMSGDENLSNGKGETYSTATSFYKHGSADGSGSEERILGAPGAMPQPPPHAITTDEGVRGIVMTTEVKVTVK</sequence>
<protein>
    <recommendedName>
        <fullName evidence="7">Rhodopsin domain-containing protein</fullName>
    </recommendedName>
</protein>
<evidence type="ECO:0000256" key="2">
    <source>
        <dbReference type="ARBA" id="ARBA00022692"/>
    </source>
</evidence>
<reference evidence="8" key="1">
    <citation type="journal article" date="2023" name="Mol. Phylogenet. Evol.">
        <title>Genome-scale phylogeny and comparative genomics of the fungal order Sordariales.</title>
        <authorList>
            <person name="Hensen N."/>
            <person name="Bonometti L."/>
            <person name="Westerberg I."/>
            <person name="Brannstrom I.O."/>
            <person name="Guillou S."/>
            <person name="Cros-Aarteil S."/>
            <person name="Calhoun S."/>
            <person name="Haridas S."/>
            <person name="Kuo A."/>
            <person name="Mondo S."/>
            <person name="Pangilinan J."/>
            <person name="Riley R."/>
            <person name="LaButti K."/>
            <person name="Andreopoulos B."/>
            <person name="Lipzen A."/>
            <person name="Chen C."/>
            <person name="Yan M."/>
            <person name="Daum C."/>
            <person name="Ng V."/>
            <person name="Clum A."/>
            <person name="Steindorff A."/>
            <person name="Ohm R.A."/>
            <person name="Martin F."/>
            <person name="Silar P."/>
            <person name="Natvig D.O."/>
            <person name="Lalanne C."/>
            <person name="Gautier V."/>
            <person name="Ament-Velasquez S.L."/>
            <person name="Kruys A."/>
            <person name="Hutchinson M.I."/>
            <person name="Powell A.J."/>
            <person name="Barry K."/>
            <person name="Miller A.N."/>
            <person name="Grigoriev I.V."/>
            <person name="Debuchy R."/>
            <person name="Gladieux P."/>
            <person name="Hiltunen Thoren M."/>
            <person name="Johannesson H."/>
        </authorList>
    </citation>
    <scope>NUCLEOTIDE SEQUENCE</scope>
    <source>
        <strain evidence="8">CBS 532.94</strain>
    </source>
</reference>
<evidence type="ECO:0000256" key="3">
    <source>
        <dbReference type="ARBA" id="ARBA00022989"/>
    </source>
</evidence>
<feature type="transmembrane region" description="Helical" evidence="6">
    <location>
        <begin position="131"/>
        <end position="156"/>
    </location>
</feature>
<feature type="transmembrane region" description="Helical" evidence="6">
    <location>
        <begin position="254"/>
        <end position="274"/>
    </location>
</feature>
<dbReference type="PANTHER" id="PTHR33048">
    <property type="entry name" value="PTH11-LIKE INTEGRAL MEMBRANE PROTEIN (AFU_ORTHOLOGUE AFUA_5G11245)"/>
    <property type="match status" value="1"/>
</dbReference>
<evidence type="ECO:0000313" key="8">
    <source>
        <dbReference type="EMBL" id="KAK4236380.1"/>
    </source>
</evidence>
<organism evidence="8 9">
    <name type="scientific">Achaetomium macrosporum</name>
    <dbReference type="NCBI Taxonomy" id="79813"/>
    <lineage>
        <taxon>Eukaryota</taxon>
        <taxon>Fungi</taxon>
        <taxon>Dikarya</taxon>
        <taxon>Ascomycota</taxon>
        <taxon>Pezizomycotina</taxon>
        <taxon>Sordariomycetes</taxon>
        <taxon>Sordariomycetidae</taxon>
        <taxon>Sordariales</taxon>
        <taxon>Chaetomiaceae</taxon>
        <taxon>Achaetomium</taxon>
    </lineage>
</organism>
<comment type="subcellular location">
    <subcellularLocation>
        <location evidence="1">Membrane</location>
        <topology evidence="1">Multi-pass membrane protein</topology>
    </subcellularLocation>
</comment>
<reference evidence="8" key="2">
    <citation type="submission" date="2023-05" db="EMBL/GenBank/DDBJ databases">
        <authorList>
            <consortium name="Lawrence Berkeley National Laboratory"/>
            <person name="Steindorff A."/>
            <person name="Hensen N."/>
            <person name="Bonometti L."/>
            <person name="Westerberg I."/>
            <person name="Brannstrom I.O."/>
            <person name="Guillou S."/>
            <person name="Cros-Aarteil S."/>
            <person name="Calhoun S."/>
            <person name="Haridas S."/>
            <person name="Kuo A."/>
            <person name="Mondo S."/>
            <person name="Pangilinan J."/>
            <person name="Riley R."/>
            <person name="Labutti K."/>
            <person name="Andreopoulos B."/>
            <person name="Lipzen A."/>
            <person name="Chen C."/>
            <person name="Yanf M."/>
            <person name="Daum C."/>
            <person name="Ng V."/>
            <person name="Clum A."/>
            <person name="Ohm R."/>
            <person name="Martin F."/>
            <person name="Silar P."/>
            <person name="Natvig D."/>
            <person name="Lalanne C."/>
            <person name="Gautier V."/>
            <person name="Ament-Velasquez S.L."/>
            <person name="Kruys A."/>
            <person name="Hutchinson M.I."/>
            <person name="Powell A.J."/>
            <person name="Barry K."/>
            <person name="Miller A.N."/>
            <person name="Grigoriev I.V."/>
            <person name="Debuchy R."/>
            <person name="Gladieux P."/>
            <person name="Thoren M.H."/>
            <person name="Johannesson H."/>
        </authorList>
    </citation>
    <scope>NUCLEOTIDE SEQUENCE</scope>
    <source>
        <strain evidence="8">CBS 532.94</strain>
    </source>
</reference>
<keyword evidence="2 6" id="KW-0812">Transmembrane</keyword>
<comment type="similarity">
    <text evidence="5">Belongs to the SAT4 family.</text>
</comment>
<evidence type="ECO:0000313" key="9">
    <source>
        <dbReference type="Proteomes" id="UP001303760"/>
    </source>
</evidence>
<comment type="caution">
    <text evidence="8">The sequence shown here is derived from an EMBL/GenBank/DDBJ whole genome shotgun (WGS) entry which is preliminary data.</text>
</comment>
<keyword evidence="3 6" id="KW-1133">Transmembrane helix</keyword>
<feature type="transmembrane region" description="Helical" evidence="6">
    <location>
        <begin position="214"/>
        <end position="234"/>
    </location>
</feature>
<feature type="transmembrane region" description="Helical" evidence="6">
    <location>
        <begin position="20"/>
        <end position="44"/>
    </location>
</feature>
<feature type="transmembrane region" description="Helical" evidence="6">
    <location>
        <begin position="56"/>
        <end position="75"/>
    </location>
</feature>
<feature type="transmembrane region" description="Helical" evidence="6">
    <location>
        <begin position="95"/>
        <end position="119"/>
    </location>
</feature>
<evidence type="ECO:0000256" key="5">
    <source>
        <dbReference type="ARBA" id="ARBA00038359"/>
    </source>
</evidence>
<feature type="domain" description="Rhodopsin" evidence="7">
    <location>
        <begin position="40"/>
        <end position="280"/>
    </location>
</feature>
<dbReference type="InterPro" id="IPR049326">
    <property type="entry name" value="Rhodopsin_dom_fungi"/>
</dbReference>
<dbReference type="PANTHER" id="PTHR33048:SF167">
    <property type="entry name" value="INTEGRAL MEMBRANE PROTEIN"/>
    <property type="match status" value="1"/>
</dbReference>
<keyword evidence="4 6" id="KW-0472">Membrane</keyword>
<proteinExistence type="inferred from homology"/>
<dbReference type="EMBL" id="MU860196">
    <property type="protein sequence ID" value="KAK4236380.1"/>
    <property type="molecule type" value="Genomic_DNA"/>
</dbReference>
<dbReference type="AlphaFoldDB" id="A0AAN7C6Z6"/>
<name>A0AAN7C6Z6_9PEZI</name>
<evidence type="ECO:0000256" key="6">
    <source>
        <dbReference type="SAM" id="Phobius"/>
    </source>
</evidence>
<dbReference type="Proteomes" id="UP001303760">
    <property type="component" value="Unassembled WGS sequence"/>
</dbReference>
<dbReference type="Pfam" id="PF20684">
    <property type="entry name" value="Fung_rhodopsin"/>
    <property type="match status" value="1"/>
</dbReference>
<keyword evidence="9" id="KW-1185">Reference proteome</keyword>
<dbReference type="GO" id="GO:0016020">
    <property type="term" value="C:membrane"/>
    <property type="evidence" value="ECO:0007669"/>
    <property type="project" value="UniProtKB-SubCell"/>
</dbReference>
<evidence type="ECO:0000256" key="1">
    <source>
        <dbReference type="ARBA" id="ARBA00004141"/>
    </source>
</evidence>
<evidence type="ECO:0000259" key="7">
    <source>
        <dbReference type="Pfam" id="PF20684"/>
    </source>
</evidence>
<accession>A0AAN7C6Z6</accession>
<feature type="transmembrane region" description="Helical" evidence="6">
    <location>
        <begin position="176"/>
        <end position="202"/>
    </location>
</feature>